<dbReference type="Proteomes" id="UP000799539">
    <property type="component" value="Unassembled WGS sequence"/>
</dbReference>
<feature type="transmembrane region" description="Helical" evidence="1">
    <location>
        <begin position="246"/>
        <end position="269"/>
    </location>
</feature>
<feature type="transmembrane region" description="Helical" evidence="1">
    <location>
        <begin position="53"/>
        <end position="73"/>
    </location>
</feature>
<evidence type="ECO:0000313" key="2">
    <source>
        <dbReference type="EMBL" id="KAF2215144.1"/>
    </source>
</evidence>
<feature type="transmembrane region" description="Helical" evidence="1">
    <location>
        <begin position="281"/>
        <end position="300"/>
    </location>
</feature>
<feature type="transmembrane region" description="Helical" evidence="1">
    <location>
        <begin position="140"/>
        <end position="162"/>
    </location>
</feature>
<proteinExistence type="predicted"/>
<accession>A0A6A6FPA1</accession>
<gene>
    <name evidence="2" type="ORF">CERZMDRAFT_94563</name>
</gene>
<keyword evidence="1" id="KW-1133">Transmembrane helix</keyword>
<evidence type="ECO:0000256" key="1">
    <source>
        <dbReference type="SAM" id="Phobius"/>
    </source>
</evidence>
<organism evidence="2 3">
    <name type="scientific">Cercospora zeae-maydis SCOH1-5</name>
    <dbReference type="NCBI Taxonomy" id="717836"/>
    <lineage>
        <taxon>Eukaryota</taxon>
        <taxon>Fungi</taxon>
        <taxon>Dikarya</taxon>
        <taxon>Ascomycota</taxon>
        <taxon>Pezizomycotina</taxon>
        <taxon>Dothideomycetes</taxon>
        <taxon>Dothideomycetidae</taxon>
        <taxon>Mycosphaerellales</taxon>
        <taxon>Mycosphaerellaceae</taxon>
        <taxon>Cercospora</taxon>
    </lineage>
</organism>
<dbReference type="AlphaFoldDB" id="A0A6A6FPA1"/>
<keyword evidence="3" id="KW-1185">Reference proteome</keyword>
<sequence length="424" mass="48442">MSSSPSEYAFMTAHIINGPQSIRYLLPFFDWFIAVAFVFTFYILAFLPSYWEMGNWDVFTFFILLWFFYLIVLKNPEWEFSRFQDTRLPAPENQRNFLRQQRGKATSVLFSPRLQYLIIGEEHHDKTQPPDLYYADEVQYLVHLAWQLPLSYLALDIVHYYLVVKDPYWTNLELSWTEPHESAAVMRTLVVGMSCWAFTSLLECIVGACFLFTHLAGFLERSWSPHMHRPAFGSPMHVLSRGVRGFWARGGFWHGFFTIAVTAPGHAFSDLFDLADDQFERYLWAALSGFGFSGLMHCGIVPRQPLFANVSGGASAFHLKVCIFCFFMSQPIALGIEAVVAAIAKGIAGSQFWRCGFGYRLRLLVNAIWVALWFVNATQPLGNALRQLGLFRFSPVPFSIVSWQSGDWSSVVDRLQNSTLQAGA</sequence>
<dbReference type="EMBL" id="ML992666">
    <property type="protein sequence ID" value="KAF2215144.1"/>
    <property type="molecule type" value="Genomic_DNA"/>
</dbReference>
<feature type="transmembrane region" description="Helical" evidence="1">
    <location>
        <begin position="321"/>
        <end position="343"/>
    </location>
</feature>
<name>A0A6A6FPA1_9PEZI</name>
<dbReference type="OrthoDB" id="1077582at2759"/>
<evidence type="ECO:0000313" key="3">
    <source>
        <dbReference type="Proteomes" id="UP000799539"/>
    </source>
</evidence>
<protein>
    <recommendedName>
        <fullName evidence="4">Wax synthase domain-containing protein</fullName>
    </recommendedName>
</protein>
<keyword evidence="1" id="KW-0472">Membrane</keyword>
<feature type="transmembrane region" description="Helical" evidence="1">
    <location>
        <begin position="363"/>
        <end position="382"/>
    </location>
</feature>
<feature type="transmembrane region" description="Helical" evidence="1">
    <location>
        <begin position="24"/>
        <end position="47"/>
    </location>
</feature>
<feature type="transmembrane region" description="Helical" evidence="1">
    <location>
        <begin position="196"/>
        <end position="219"/>
    </location>
</feature>
<reference evidence="2" key="1">
    <citation type="journal article" date="2020" name="Stud. Mycol.">
        <title>101 Dothideomycetes genomes: a test case for predicting lifestyles and emergence of pathogens.</title>
        <authorList>
            <person name="Haridas S."/>
            <person name="Albert R."/>
            <person name="Binder M."/>
            <person name="Bloem J."/>
            <person name="Labutti K."/>
            <person name="Salamov A."/>
            <person name="Andreopoulos B."/>
            <person name="Baker S."/>
            <person name="Barry K."/>
            <person name="Bills G."/>
            <person name="Bluhm B."/>
            <person name="Cannon C."/>
            <person name="Castanera R."/>
            <person name="Culley D."/>
            <person name="Daum C."/>
            <person name="Ezra D."/>
            <person name="Gonzalez J."/>
            <person name="Henrissat B."/>
            <person name="Kuo A."/>
            <person name="Liang C."/>
            <person name="Lipzen A."/>
            <person name="Lutzoni F."/>
            <person name="Magnuson J."/>
            <person name="Mondo S."/>
            <person name="Nolan M."/>
            <person name="Ohm R."/>
            <person name="Pangilinan J."/>
            <person name="Park H.-J."/>
            <person name="Ramirez L."/>
            <person name="Alfaro M."/>
            <person name="Sun H."/>
            <person name="Tritt A."/>
            <person name="Yoshinaga Y."/>
            <person name="Zwiers L.-H."/>
            <person name="Turgeon B."/>
            <person name="Goodwin S."/>
            <person name="Spatafora J."/>
            <person name="Crous P."/>
            <person name="Grigoriev I."/>
        </authorList>
    </citation>
    <scope>NUCLEOTIDE SEQUENCE</scope>
    <source>
        <strain evidence="2">SCOH1-5</strain>
    </source>
</reference>
<keyword evidence="1" id="KW-0812">Transmembrane</keyword>
<evidence type="ECO:0008006" key="4">
    <source>
        <dbReference type="Google" id="ProtNLM"/>
    </source>
</evidence>